<accession>A0A1F7ULG5</accession>
<dbReference type="Gene3D" id="3.20.20.140">
    <property type="entry name" value="Metal-dependent hydrolases"/>
    <property type="match status" value="1"/>
</dbReference>
<dbReference type="AlphaFoldDB" id="A0A1F7ULG5"/>
<protein>
    <recommendedName>
        <fullName evidence="3">DNA helicase UvrD</fullName>
    </recommendedName>
</protein>
<comment type="caution">
    <text evidence="1">The sequence shown here is derived from an EMBL/GenBank/DDBJ whole genome shotgun (WGS) entry which is preliminary data.</text>
</comment>
<evidence type="ECO:0000313" key="2">
    <source>
        <dbReference type="Proteomes" id="UP000176603"/>
    </source>
</evidence>
<dbReference type="Proteomes" id="UP000176603">
    <property type="component" value="Unassembled WGS sequence"/>
</dbReference>
<sequence>MKLITDFHLHSKYSRACSKDLTLPNIAKACERKGIQLVGTSDFTHPAWRKHIGDVLDDAGDGTFRCADGSSPTTFILATELSSIYKRHGKTRRVHNLVLLPDLASVDRLIASLESRGANLKSDGRPILGIDSEELYKLVVDASPDGLLIPAHAWTPWFSVFGSQSGFDSLEECFGEMVKHVCAIETGLSSDPAMNRRLSALDDVLLVSNSDAHSLDKLGREANVFEMERPSYHELRRIFVERDTTKFLETIEFFPEEGKYHADGHRACQYWCMPAETKRRNGVCPKCGKPLTVGVLSRVDDLADRPSDGQGATSRASIPFRSIVPLAELIGSVLDVGASSKRVAKLIDAFTAASKTEFGVLLDEPESELARLAPPEIVSAIFAMRRGEVDVRPGYDGEYGVVKMKGVSRHEQGRIV</sequence>
<dbReference type="InterPro" id="IPR016195">
    <property type="entry name" value="Pol/histidinol_Pase-like"/>
</dbReference>
<dbReference type="SUPFAM" id="SSF89550">
    <property type="entry name" value="PHP domain-like"/>
    <property type="match status" value="1"/>
</dbReference>
<evidence type="ECO:0000313" key="1">
    <source>
        <dbReference type="EMBL" id="OGL79123.1"/>
    </source>
</evidence>
<organism evidence="1 2">
    <name type="scientific">Candidatus Uhrbacteria bacterium RIFCSPHIGHO2_12_FULL_60_25</name>
    <dbReference type="NCBI Taxonomy" id="1802399"/>
    <lineage>
        <taxon>Bacteria</taxon>
        <taxon>Candidatus Uhriibacteriota</taxon>
    </lineage>
</organism>
<gene>
    <name evidence="1" type="ORF">A3E39_04130</name>
</gene>
<dbReference type="STRING" id="1802399.A3E39_04130"/>
<reference evidence="1 2" key="1">
    <citation type="journal article" date="2016" name="Nat. Commun.">
        <title>Thousands of microbial genomes shed light on interconnected biogeochemical processes in an aquifer system.</title>
        <authorList>
            <person name="Anantharaman K."/>
            <person name="Brown C.T."/>
            <person name="Hug L.A."/>
            <person name="Sharon I."/>
            <person name="Castelle C.J."/>
            <person name="Probst A.J."/>
            <person name="Thomas B.C."/>
            <person name="Singh A."/>
            <person name="Wilkins M.J."/>
            <person name="Karaoz U."/>
            <person name="Brodie E.L."/>
            <person name="Williams K.H."/>
            <person name="Hubbard S.S."/>
            <person name="Banfield J.F."/>
        </authorList>
    </citation>
    <scope>NUCLEOTIDE SEQUENCE [LARGE SCALE GENOMIC DNA]</scope>
</reference>
<evidence type="ECO:0008006" key="3">
    <source>
        <dbReference type="Google" id="ProtNLM"/>
    </source>
</evidence>
<name>A0A1F7ULG5_9BACT</name>
<dbReference type="EMBL" id="MGEH01000017">
    <property type="protein sequence ID" value="OGL79123.1"/>
    <property type="molecule type" value="Genomic_DNA"/>
</dbReference>
<proteinExistence type="predicted"/>
<dbReference type="CDD" id="cd19067">
    <property type="entry name" value="PfuEndoQ-like"/>
    <property type="match status" value="1"/>
</dbReference>
<dbReference type="PANTHER" id="PTHR40084:SF1">
    <property type="entry name" value="PHOSPHOTRANSFERASE"/>
    <property type="match status" value="1"/>
</dbReference>
<dbReference type="PANTHER" id="PTHR40084">
    <property type="entry name" value="PHOSPHOHYDROLASE, PHP FAMILY"/>
    <property type="match status" value="1"/>
</dbReference>